<dbReference type="Pfam" id="PF00990">
    <property type="entry name" value="GGDEF"/>
    <property type="match status" value="1"/>
</dbReference>
<dbReference type="Gene3D" id="3.30.70.270">
    <property type="match status" value="1"/>
</dbReference>
<comment type="catalytic activity">
    <reaction evidence="2">
        <text>2 GTP = 3',3'-c-di-GMP + 2 diphosphate</text>
        <dbReference type="Rhea" id="RHEA:24898"/>
        <dbReference type="ChEBI" id="CHEBI:33019"/>
        <dbReference type="ChEBI" id="CHEBI:37565"/>
        <dbReference type="ChEBI" id="CHEBI:58805"/>
        <dbReference type="EC" id="2.7.7.65"/>
    </reaction>
</comment>
<dbReference type="PANTHER" id="PTHR45138:SF9">
    <property type="entry name" value="DIGUANYLATE CYCLASE DGCM-RELATED"/>
    <property type="match status" value="1"/>
</dbReference>
<organism evidence="4 5">
    <name type="scientific">Undibacterium squillarum</name>
    <dbReference type="NCBI Taxonomy" id="1131567"/>
    <lineage>
        <taxon>Bacteria</taxon>
        <taxon>Pseudomonadati</taxon>
        <taxon>Pseudomonadota</taxon>
        <taxon>Betaproteobacteria</taxon>
        <taxon>Burkholderiales</taxon>
        <taxon>Oxalobacteraceae</taxon>
        <taxon>Undibacterium</taxon>
    </lineage>
</organism>
<dbReference type="InterPro" id="IPR029787">
    <property type="entry name" value="Nucleotide_cyclase"/>
</dbReference>
<protein>
    <recommendedName>
        <fullName evidence="1">diguanylate cyclase</fullName>
        <ecNumber evidence="1">2.7.7.65</ecNumber>
    </recommendedName>
</protein>
<dbReference type="InterPro" id="IPR000160">
    <property type="entry name" value="GGDEF_dom"/>
</dbReference>
<dbReference type="SUPFAM" id="SSF55073">
    <property type="entry name" value="Nucleotide cyclase"/>
    <property type="match status" value="1"/>
</dbReference>
<dbReference type="SMART" id="SM00267">
    <property type="entry name" value="GGDEF"/>
    <property type="match status" value="1"/>
</dbReference>
<evidence type="ECO:0000256" key="1">
    <source>
        <dbReference type="ARBA" id="ARBA00012528"/>
    </source>
</evidence>
<comment type="caution">
    <text evidence="4">The sequence shown here is derived from an EMBL/GenBank/DDBJ whole genome shotgun (WGS) entry which is preliminary data.</text>
</comment>
<reference evidence="5" key="1">
    <citation type="journal article" date="2019" name="Int. J. Syst. Evol. Microbiol.">
        <title>The Global Catalogue of Microorganisms (GCM) 10K type strain sequencing project: providing services to taxonomists for standard genome sequencing and annotation.</title>
        <authorList>
            <consortium name="The Broad Institute Genomics Platform"/>
            <consortium name="The Broad Institute Genome Sequencing Center for Infectious Disease"/>
            <person name="Wu L."/>
            <person name="Ma J."/>
        </authorList>
    </citation>
    <scope>NUCLEOTIDE SEQUENCE [LARGE SCALE GENOMIC DNA]</scope>
    <source>
        <strain evidence="5">KCTC 23917</strain>
    </source>
</reference>
<accession>A0ABQ2Y0S8</accession>
<dbReference type="InterPro" id="IPR050469">
    <property type="entry name" value="Diguanylate_Cyclase"/>
</dbReference>
<sequence>MPADQQAPLHSARHQLAQLIADIREKHDADSHLLPQLESLLQQLDQLNEHDYLTGALNRRALLAQLSNELARSYRTGHTFTLALVSVDHLEQILDSHGQETARAILRQFAAEFSRLLRTLDVFGRTAANEFAIIMPTTWLDQSRKAIVRIRSSLDQNDWAAIAPGYQLHFSTGLTINQLHDTPEAMMTRAQTALRNARLQGAGQVAELEPELPPFSGHED</sequence>
<dbReference type="EMBL" id="BMYU01000007">
    <property type="protein sequence ID" value="GGX48311.1"/>
    <property type="molecule type" value="Genomic_DNA"/>
</dbReference>
<evidence type="ECO:0000313" key="4">
    <source>
        <dbReference type="EMBL" id="GGX48311.1"/>
    </source>
</evidence>
<dbReference type="PANTHER" id="PTHR45138">
    <property type="entry name" value="REGULATORY COMPONENTS OF SENSORY TRANSDUCTION SYSTEM"/>
    <property type="match status" value="1"/>
</dbReference>
<dbReference type="EC" id="2.7.7.65" evidence="1"/>
<dbReference type="CDD" id="cd01949">
    <property type="entry name" value="GGDEF"/>
    <property type="match status" value="1"/>
</dbReference>
<dbReference type="Proteomes" id="UP000653343">
    <property type="component" value="Unassembled WGS sequence"/>
</dbReference>
<evidence type="ECO:0000256" key="2">
    <source>
        <dbReference type="ARBA" id="ARBA00034247"/>
    </source>
</evidence>
<evidence type="ECO:0000313" key="5">
    <source>
        <dbReference type="Proteomes" id="UP000653343"/>
    </source>
</evidence>
<dbReference type="InterPro" id="IPR043128">
    <property type="entry name" value="Rev_trsase/Diguanyl_cyclase"/>
</dbReference>
<dbReference type="RefSeq" id="WP_189357890.1">
    <property type="nucleotide sequence ID" value="NZ_BMYU01000007.1"/>
</dbReference>
<gene>
    <name evidence="4" type="ORF">GCM10010946_28620</name>
</gene>
<keyword evidence="5" id="KW-1185">Reference proteome</keyword>
<dbReference type="NCBIfam" id="TIGR00254">
    <property type="entry name" value="GGDEF"/>
    <property type="match status" value="1"/>
</dbReference>
<name>A0ABQ2Y0S8_9BURK</name>
<evidence type="ECO:0000259" key="3">
    <source>
        <dbReference type="PROSITE" id="PS50887"/>
    </source>
</evidence>
<proteinExistence type="predicted"/>
<feature type="domain" description="GGDEF" evidence="3">
    <location>
        <begin position="78"/>
        <end position="210"/>
    </location>
</feature>
<dbReference type="PROSITE" id="PS50887">
    <property type="entry name" value="GGDEF"/>
    <property type="match status" value="1"/>
</dbReference>